<evidence type="ECO:0000313" key="1">
    <source>
        <dbReference type="EMBL" id="PKU75374.1"/>
    </source>
</evidence>
<organism evidence="1 2">
    <name type="scientific">Dendrobium catenatum</name>
    <dbReference type="NCBI Taxonomy" id="906689"/>
    <lineage>
        <taxon>Eukaryota</taxon>
        <taxon>Viridiplantae</taxon>
        <taxon>Streptophyta</taxon>
        <taxon>Embryophyta</taxon>
        <taxon>Tracheophyta</taxon>
        <taxon>Spermatophyta</taxon>
        <taxon>Magnoliopsida</taxon>
        <taxon>Liliopsida</taxon>
        <taxon>Asparagales</taxon>
        <taxon>Orchidaceae</taxon>
        <taxon>Epidendroideae</taxon>
        <taxon>Malaxideae</taxon>
        <taxon>Dendrobiinae</taxon>
        <taxon>Dendrobium</taxon>
    </lineage>
</organism>
<name>A0A2I0WI78_9ASPA</name>
<dbReference type="Proteomes" id="UP000233837">
    <property type="component" value="Unassembled WGS sequence"/>
</dbReference>
<sequence>MVQAHDKLVRPRTFQLGDLVLVLRRPILAHRKLGGKFEPTWEGPFVIETVYEGGSY</sequence>
<dbReference type="AlphaFoldDB" id="A0A2I0WI78"/>
<reference evidence="1 2" key="2">
    <citation type="journal article" date="2017" name="Nature">
        <title>The Apostasia genome and the evolution of orchids.</title>
        <authorList>
            <person name="Zhang G.Q."/>
            <person name="Liu K.W."/>
            <person name="Li Z."/>
            <person name="Lohaus R."/>
            <person name="Hsiao Y.Y."/>
            <person name="Niu S.C."/>
            <person name="Wang J.Y."/>
            <person name="Lin Y.C."/>
            <person name="Xu Q."/>
            <person name="Chen L.J."/>
            <person name="Yoshida K."/>
            <person name="Fujiwara S."/>
            <person name="Wang Z.W."/>
            <person name="Zhang Y.Q."/>
            <person name="Mitsuda N."/>
            <person name="Wang M."/>
            <person name="Liu G.H."/>
            <person name="Pecoraro L."/>
            <person name="Huang H.X."/>
            <person name="Xiao X.J."/>
            <person name="Lin M."/>
            <person name="Wu X.Y."/>
            <person name="Wu W.L."/>
            <person name="Chen Y.Y."/>
            <person name="Chang S.B."/>
            <person name="Sakamoto S."/>
            <person name="Ohme-Takagi M."/>
            <person name="Yagi M."/>
            <person name="Zeng S.J."/>
            <person name="Shen C.Y."/>
            <person name="Yeh C.M."/>
            <person name="Luo Y.B."/>
            <person name="Tsai W.C."/>
            <person name="Van de Peer Y."/>
            <person name="Liu Z.J."/>
        </authorList>
    </citation>
    <scope>NUCLEOTIDE SEQUENCE [LARGE SCALE GENOMIC DNA]</scope>
    <source>
        <tissue evidence="1">The whole plant</tissue>
    </source>
</reference>
<accession>A0A2I0WI78</accession>
<protein>
    <submittedName>
        <fullName evidence="1">Uncharacterized protein</fullName>
    </submittedName>
</protein>
<dbReference type="EMBL" id="KZ502611">
    <property type="protein sequence ID" value="PKU75374.1"/>
    <property type="molecule type" value="Genomic_DNA"/>
</dbReference>
<reference evidence="1 2" key="1">
    <citation type="journal article" date="2016" name="Sci. Rep.">
        <title>The Dendrobium catenatum Lindl. genome sequence provides insights into polysaccharide synthase, floral development and adaptive evolution.</title>
        <authorList>
            <person name="Zhang G.Q."/>
            <person name="Xu Q."/>
            <person name="Bian C."/>
            <person name="Tsai W.C."/>
            <person name="Yeh C.M."/>
            <person name="Liu K.W."/>
            <person name="Yoshida K."/>
            <person name="Zhang L.S."/>
            <person name="Chang S.B."/>
            <person name="Chen F."/>
            <person name="Shi Y."/>
            <person name="Su Y.Y."/>
            <person name="Zhang Y.Q."/>
            <person name="Chen L.J."/>
            <person name="Yin Y."/>
            <person name="Lin M."/>
            <person name="Huang H."/>
            <person name="Deng H."/>
            <person name="Wang Z.W."/>
            <person name="Zhu S.L."/>
            <person name="Zhao X."/>
            <person name="Deng C."/>
            <person name="Niu S.C."/>
            <person name="Huang J."/>
            <person name="Wang M."/>
            <person name="Liu G.H."/>
            <person name="Yang H.J."/>
            <person name="Xiao X.J."/>
            <person name="Hsiao Y.Y."/>
            <person name="Wu W.L."/>
            <person name="Chen Y.Y."/>
            <person name="Mitsuda N."/>
            <person name="Ohme-Takagi M."/>
            <person name="Luo Y.B."/>
            <person name="Van de Peer Y."/>
            <person name="Liu Z.J."/>
        </authorList>
    </citation>
    <scope>NUCLEOTIDE SEQUENCE [LARGE SCALE GENOMIC DNA]</scope>
    <source>
        <tissue evidence="1">The whole plant</tissue>
    </source>
</reference>
<gene>
    <name evidence="1" type="ORF">MA16_Dca024131</name>
</gene>
<keyword evidence="2" id="KW-1185">Reference proteome</keyword>
<proteinExistence type="predicted"/>
<evidence type="ECO:0000313" key="2">
    <source>
        <dbReference type="Proteomes" id="UP000233837"/>
    </source>
</evidence>